<keyword evidence="1" id="KW-0808">Transferase</keyword>
<reference evidence="1 2" key="1">
    <citation type="submission" date="2019-01" db="EMBL/GenBank/DDBJ databases">
        <authorList>
            <consortium name="Pathogen Informatics"/>
        </authorList>
    </citation>
    <scope>NUCLEOTIDE SEQUENCE [LARGE SCALE GENOMIC DNA]</scope>
    <source>
        <strain evidence="1 2">NCTC10146</strain>
    </source>
</reference>
<dbReference type="Proteomes" id="UP000290495">
    <property type="component" value="Chromosome"/>
</dbReference>
<dbReference type="Pfam" id="PF13177">
    <property type="entry name" value="DNA_pol3_delta2"/>
    <property type="match status" value="1"/>
</dbReference>
<gene>
    <name evidence="1" type="ORF">NCTC10146_00656</name>
</gene>
<protein>
    <submittedName>
        <fullName evidence="1">DNA polymerase III subunit delta</fullName>
        <ecNumber evidence="1">2.7.7.7</ecNumber>
    </submittedName>
</protein>
<dbReference type="RefSeq" id="WP_004795202.1">
    <property type="nucleotide sequence ID" value="NZ_LR215010.1"/>
</dbReference>
<dbReference type="EC" id="2.7.7.7" evidence="1"/>
<evidence type="ECO:0000313" key="1">
    <source>
        <dbReference type="EMBL" id="VEU69168.1"/>
    </source>
</evidence>
<proteinExistence type="predicted"/>
<dbReference type="Gene3D" id="3.40.50.300">
    <property type="entry name" value="P-loop containing nucleotide triphosphate hydrolases"/>
    <property type="match status" value="1"/>
</dbReference>
<dbReference type="EMBL" id="LR215010">
    <property type="protein sequence ID" value="VEU69168.1"/>
    <property type="molecule type" value="Genomic_DNA"/>
</dbReference>
<sequence>MRIYKQIEKLVQSNKLSHLYIINTQKVANTKKEILKLIKAINSSDLKIDEYMNYELDNIFPNIFYLDGNSNKIKKEDLNHFFERLNLSSLMNPYQYKVGIIENLESTSLEGLNSILKEIEEPGENISIFIFSNNIKKLLPTILSRAQIVTLDEEDLSEVYKEFDSHFDAFVEVCVLFSNNNISRAKEFSNKSYNEIFDKYVKIMQNAYKKQNFFYSLYVSLNEDLEKDKQERNIFILNLIKYSIIGINETNNFYIHNNYFKELNKISNFILKEQIYLTKWINYINDFLQNIELFGNFKIQKQDMLLKMGEIYE</sequence>
<dbReference type="GO" id="GO:0003887">
    <property type="term" value="F:DNA-directed DNA polymerase activity"/>
    <property type="evidence" value="ECO:0007669"/>
    <property type="project" value="UniProtKB-EC"/>
</dbReference>
<dbReference type="AlphaFoldDB" id="A0A449ARL1"/>
<accession>A0A449ARL1</accession>
<name>A0A449ARL1_9BACT</name>
<keyword evidence="1" id="KW-0548">Nucleotidyltransferase</keyword>
<evidence type="ECO:0000313" key="2">
    <source>
        <dbReference type="Proteomes" id="UP000290495"/>
    </source>
</evidence>
<organism evidence="1 2">
    <name type="scientific">Mycoplasmopsis canis</name>
    <dbReference type="NCBI Taxonomy" id="29555"/>
    <lineage>
        <taxon>Bacteria</taxon>
        <taxon>Bacillati</taxon>
        <taxon>Mycoplasmatota</taxon>
        <taxon>Mycoplasmoidales</taxon>
        <taxon>Metamycoplasmataceae</taxon>
        <taxon>Mycoplasmopsis</taxon>
    </lineage>
</organism>
<dbReference type="InterPro" id="IPR027417">
    <property type="entry name" value="P-loop_NTPase"/>
</dbReference>
<dbReference type="SUPFAM" id="SSF52540">
    <property type="entry name" value="P-loop containing nucleoside triphosphate hydrolases"/>
    <property type="match status" value="1"/>
</dbReference>